<sequence>MDFSQLSRLQVLRLSGNRLTALPLSLGGVVTTDDGKPPPIRELTFAGNMIKEFPSAVLLLGPTLQRLEMQSNRLERLPMSFGAALSELEIVESDGNPFRSPPAQVMRCGAKFIRAYLTKREQRVDEIAALLTALGLNFNRETFDRPIMRHLLPSDVPLTNLPFLTAKHLEAFDRAIDSYVNGAFYLPPPPKGAGPMLRRGADIMQELLLTTHFDLAQRHHRTILDELLRLLALIREKRWADKTDFRYDLLRPWGRHGEQVGVYMVRGAILFPDDYESADHATQPPVSPGKELPNILRVVETRTQRGFPPEPFVENNRTARDVERALDQYVGHYGPVGVAHIRVPMRCSCEGLLRFGKMHDPCEQRGWTMVRVLYTDEEVARRELDEQRLRDAQDALLPQIRAFLDTPEGEKRFLREVKNAKDSLRIHLRALAVQLKRHRAKWKPLAKAYAREEKVEKKLERAAQKAAKSKKPGEAVPGKKQETLSEVKARVARREKLEFAAARVREDIEELERGKARLGQGHAAFREEVERVLLEKVGVTVRHHLVRQQRDKAIAMDWRRPWDGIDGRAFLRYQREICRHQQGGADEEGAGASPDGVQKITPISASNTKAAEAPQPGNDDGGDDDAAASDDNSEISDVSFEGYDDLVTNMARGPTAPVFEEDDDEEDEESAAIAEEARAAAMAALEAEEAERAADEQDTISVDDDEDDDDGDLESEDSDL</sequence>
<evidence type="ECO:0000313" key="4">
    <source>
        <dbReference type="EMBL" id="KAG7393456.1"/>
    </source>
</evidence>
<feature type="compositionally biased region" description="Basic and acidic residues" evidence="3">
    <location>
        <begin position="471"/>
        <end position="483"/>
    </location>
</feature>
<name>A0A8T1WJ60_9STRA</name>
<dbReference type="GO" id="GO:0005737">
    <property type="term" value="C:cytoplasm"/>
    <property type="evidence" value="ECO:0007669"/>
    <property type="project" value="TreeGrafter"/>
</dbReference>
<keyword evidence="5" id="KW-1185">Reference proteome</keyword>
<dbReference type="AlphaFoldDB" id="A0A8T1WJ60"/>
<comment type="caution">
    <text evidence="4">The sequence shown here is derived from an EMBL/GenBank/DDBJ whole genome shotgun (WGS) entry which is preliminary data.</text>
</comment>
<accession>A0A8T1WJ60</accession>
<dbReference type="PANTHER" id="PTHR48051">
    <property type="match status" value="1"/>
</dbReference>
<protein>
    <submittedName>
        <fullName evidence="4">Immunoglobulin super member 10</fullName>
    </submittedName>
</protein>
<feature type="region of interest" description="Disordered" evidence="3">
    <location>
        <begin position="461"/>
        <end position="483"/>
    </location>
</feature>
<feature type="region of interest" description="Disordered" evidence="3">
    <location>
        <begin position="648"/>
        <end position="720"/>
    </location>
</feature>
<gene>
    <name evidence="4" type="primary">IGSF10_2</name>
    <name evidence="4" type="ORF">PHYBOEH_006084</name>
</gene>
<evidence type="ECO:0000256" key="3">
    <source>
        <dbReference type="SAM" id="MobiDB-lite"/>
    </source>
</evidence>
<feature type="compositionally biased region" description="Acidic residues" evidence="3">
    <location>
        <begin position="620"/>
        <end position="634"/>
    </location>
</feature>
<dbReference type="EMBL" id="JAGDFL010000319">
    <property type="protein sequence ID" value="KAG7393456.1"/>
    <property type="molecule type" value="Genomic_DNA"/>
</dbReference>
<organism evidence="4 5">
    <name type="scientific">Phytophthora boehmeriae</name>
    <dbReference type="NCBI Taxonomy" id="109152"/>
    <lineage>
        <taxon>Eukaryota</taxon>
        <taxon>Sar</taxon>
        <taxon>Stramenopiles</taxon>
        <taxon>Oomycota</taxon>
        <taxon>Peronosporomycetes</taxon>
        <taxon>Peronosporales</taxon>
        <taxon>Peronosporaceae</taxon>
        <taxon>Phytophthora</taxon>
    </lineage>
</organism>
<evidence type="ECO:0000256" key="2">
    <source>
        <dbReference type="ARBA" id="ARBA00022737"/>
    </source>
</evidence>
<evidence type="ECO:0000313" key="5">
    <source>
        <dbReference type="Proteomes" id="UP000693981"/>
    </source>
</evidence>
<dbReference type="PANTHER" id="PTHR48051:SF1">
    <property type="entry name" value="RAS SUPPRESSOR PROTEIN 1"/>
    <property type="match status" value="1"/>
</dbReference>
<proteinExistence type="predicted"/>
<evidence type="ECO:0000256" key="1">
    <source>
        <dbReference type="ARBA" id="ARBA00022614"/>
    </source>
</evidence>
<dbReference type="InterPro" id="IPR050216">
    <property type="entry name" value="LRR_domain-containing"/>
</dbReference>
<dbReference type="Proteomes" id="UP000693981">
    <property type="component" value="Unassembled WGS sequence"/>
</dbReference>
<keyword evidence="1" id="KW-0433">Leucine-rich repeat</keyword>
<feature type="compositionally biased region" description="Acidic residues" evidence="3">
    <location>
        <begin position="696"/>
        <end position="720"/>
    </location>
</feature>
<keyword evidence="2" id="KW-0677">Repeat</keyword>
<reference evidence="4" key="1">
    <citation type="submission" date="2021-02" db="EMBL/GenBank/DDBJ databases">
        <authorList>
            <person name="Palmer J.M."/>
        </authorList>
    </citation>
    <scope>NUCLEOTIDE SEQUENCE</scope>
    <source>
        <strain evidence="4">SCRP23</strain>
    </source>
</reference>
<feature type="compositionally biased region" description="Acidic residues" evidence="3">
    <location>
        <begin position="659"/>
        <end position="670"/>
    </location>
</feature>
<feature type="compositionally biased region" description="Low complexity" evidence="3">
    <location>
        <begin position="671"/>
        <end position="685"/>
    </location>
</feature>
<feature type="region of interest" description="Disordered" evidence="3">
    <location>
        <begin position="607"/>
        <end position="636"/>
    </location>
</feature>
<dbReference type="OrthoDB" id="676979at2759"/>